<name>A0A0J8U6Z0_COCIT</name>
<accession>A0A0J8U6Z0</accession>
<protein>
    <submittedName>
        <fullName evidence="1">Uncharacterized protein</fullName>
    </submittedName>
</protein>
<dbReference type="VEuPathDB" id="FungiDB:CIHG_00581"/>
<evidence type="ECO:0000313" key="1">
    <source>
        <dbReference type="EMBL" id="KMU82798.1"/>
    </source>
</evidence>
<evidence type="ECO:0000313" key="2">
    <source>
        <dbReference type="Proteomes" id="UP000054563"/>
    </source>
</evidence>
<reference evidence="2" key="1">
    <citation type="journal article" date="2010" name="Genome Res.">
        <title>Population genomic sequencing of Coccidioides fungi reveals recent hybridization and transposon control.</title>
        <authorList>
            <person name="Neafsey D.E."/>
            <person name="Barker B.M."/>
            <person name="Sharpton T.J."/>
            <person name="Stajich J.E."/>
            <person name="Park D.J."/>
            <person name="Whiston E."/>
            <person name="Hung C.-Y."/>
            <person name="McMahan C."/>
            <person name="White J."/>
            <person name="Sykes S."/>
            <person name="Heiman D."/>
            <person name="Young S."/>
            <person name="Zeng Q."/>
            <person name="Abouelleil A."/>
            <person name="Aftuck L."/>
            <person name="Bessette D."/>
            <person name="Brown A."/>
            <person name="FitzGerald M."/>
            <person name="Lui A."/>
            <person name="Macdonald J.P."/>
            <person name="Priest M."/>
            <person name="Orbach M.J."/>
            <person name="Galgiani J.N."/>
            <person name="Kirkland T.N."/>
            <person name="Cole G.T."/>
            <person name="Birren B.W."/>
            <person name="Henn M.R."/>
            <person name="Taylor J.W."/>
            <person name="Rounsley S.D."/>
        </authorList>
    </citation>
    <scope>NUCLEOTIDE SEQUENCE [LARGE SCALE GENOMIC DNA]</scope>
    <source>
        <strain evidence="2">H538.4</strain>
    </source>
</reference>
<dbReference type="Proteomes" id="UP000054563">
    <property type="component" value="Unassembled WGS sequence"/>
</dbReference>
<proteinExistence type="predicted"/>
<gene>
    <name evidence="1" type="ORF">CIHG_00581</name>
</gene>
<dbReference type="EMBL" id="DS016981">
    <property type="protein sequence ID" value="KMU82798.1"/>
    <property type="molecule type" value="Genomic_DNA"/>
</dbReference>
<dbReference type="AlphaFoldDB" id="A0A0J8U6Z0"/>
<organism evidence="1 2">
    <name type="scientific">Coccidioides immitis H538.4</name>
    <dbReference type="NCBI Taxonomy" id="396776"/>
    <lineage>
        <taxon>Eukaryota</taxon>
        <taxon>Fungi</taxon>
        <taxon>Dikarya</taxon>
        <taxon>Ascomycota</taxon>
        <taxon>Pezizomycotina</taxon>
        <taxon>Eurotiomycetes</taxon>
        <taxon>Eurotiomycetidae</taxon>
        <taxon>Onygenales</taxon>
        <taxon>Onygenaceae</taxon>
        <taxon>Coccidioides</taxon>
    </lineage>
</organism>
<sequence>MEFGSAAAGLHFALRRLIASKEDGEDWSTEFREARAESRSTVEMVLIFKDSPV</sequence>